<sequence length="101" mass="10861">MEAKAQRYRLEQLCGVNRYSCLVETSGGYALFQPDLVPSNGTRVLVHAFGQLQFAVVMGGSLITEDGESIEGDALDEVEVIGVVTFFINGAAAFTDDNPVM</sequence>
<dbReference type="EMBL" id="KM822855">
    <property type="protein sequence ID" value="AJA36149.1"/>
    <property type="molecule type" value="Genomic_DNA"/>
</dbReference>
<dbReference type="AlphaFoldDB" id="A0A0A7RS79"/>
<name>A0A0A7RS79_ECOLX</name>
<evidence type="ECO:0000313" key="1">
    <source>
        <dbReference type="EMBL" id="AJA36149.1"/>
    </source>
</evidence>
<organism evidence="1">
    <name type="scientific">Escherichia coli</name>
    <dbReference type="NCBI Taxonomy" id="562"/>
    <lineage>
        <taxon>Bacteria</taxon>
        <taxon>Pseudomonadati</taxon>
        <taxon>Pseudomonadota</taxon>
        <taxon>Gammaproteobacteria</taxon>
        <taxon>Enterobacterales</taxon>
        <taxon>Enterobacteriaceae</taxon>
        <taxon>Escherichia</taxon>
    </lineage>
</organism>
<reference evidence="1" key="1">
    <citation type="journal article" date="2015" name="J. Bacteriol.">
        <title>Variations in O-Antigen Biosynthesis and O-Acetylation Associated with Altered Phage Sensitivity in Escherichia coli 4s.</title>
        <authorList>
            <person name="Knirel Y.A."/>
            <person name="Prokhorov N.S."/>
            <person name="Shashkov A.S."/>
            <person name="Ovchinnikova O.G."/>
            <person name="Zdorovenko E.L."/>
            <person name="Liu B."/>
            <person name="Kostryukova E.S."/>
            <person name="Larin A.K."/>
            <person name="Golomidova A.K."/>
            <person name="Letarov A.V."/>
        </authorList>
    </citation>
    <scope>NUCLEOTIDE SEQUENCE</scope>
    <source>
        <strain evidence="1">4s</strain>
    </source>
</reference>
<accession>A0A0A7RS79</accession>
<proteinExistence type="predicted"/>
<protein>
    <submittedName>
        <fullName evidence="1">Uncharacterized protein</fullName>
    </submittedName>
</protein>
<dbReference type="RefSeq" id="WP_104691482.1">
    <property type="nucleotide sequence ID" value="NZ_PTMK01000012.1"/>
</dbReference>
<gene>
    <name evidence="1" type="ORF">4sP9</name>
</gene>